<comment type="caution">
    <text evidence="1">The sequence shown here is derived from an EMBL/GenBank/DDBJ whole genome shotgun (WGS) entry which is preliminary data.</text>
</comment>
<name>A0A9D7PSC4_9PROT</name>
<evidence type="ECO:0000313" key="1">
    <source>
        <dbReference type="EMBL" id="MBK8524562.1"/>
    </source>
</evidence>
<dbReference type="EMBL" id="JADJUC010000011">
    <property type="protein sequence ID" value="MBK8524562.1"/>
    <property type="molecule type" value="Genomic_DNA"/>
</dbReference>
<dbReference type="Proteomes" id="UP000886689">
    <property type="component" value="Unassembled WGS sequence"/>
</dbReference>
<evidence type="ECO:0000313" key="2">
    <source>
        <dbReference type="Proteomes" id="UP000886689"/>
    </source>
</evidence>
<dbReference type="AlphaFoldDB" id="A0A9D7PSC4"/>
<organism evidence="1 2">
    <name type="scientific">Candidatus Proximibacter danicus</name>
    <dbReference type="NCBI Taxonomy" id="2954365"/>
    <lineage>
        <taxon>Bacteria</taxon>
        <taxon>Pseudomonadati</taxon>
        <taxon>Pseudomonadota</taxon>
        <taxon>Betaproteobacteria</taxon>
        <taxon>Candidatus Proximibacter</taxon>
    </lineage>
</organism>
<proteinExistence type="predicted"/>
<gene>
    <name evidence="1" type="ORF">IPL58_10885</name>
</gene>
<protein>
    <submittedName>
        <fullName evidence="1">Uncharacterized protein</fullName>
    </submittedName>
</protein>
<reference evidence="1" key="1">
    <citation type="submission" date="2020-10" db="EMBL/GenBank/DDBJ databases">
        <title>Connecting structure to function with the recovery of over 1000 high-quality activated sludge metagenome-assembled genomes encoding full-length rRNA genes using long-read sequencing.</title>
        <authorList>
            <person name="Singleton C.M."/>
            <person name="Petriglieri F."/>
            <person name="Kristensen J.M."/>
            <person name="Kirkegaard R.H."/>
            <person name="Michaelsen T.Y."/>
            <person name="Andersen M.H."/>
            <person name="Karst S.M."/>
            <person name="Dueholm M.S."/>
            <person name="Nielsen P.H."/>
            <person name="Albertsen M."/>
        </authorList>
    </citation>
    <scope>NUCLEOTIDE SEQUENCE</scope>
    <source>
        <strain evidence="1">Hirt_18-Q3-R61-65_BATAC.395</strain>
    </source>
</reference>
<accession>A0A9D7PSC4</accession>
<sequence length="16" mass="1658">MGCRMCMSACPIGRAA</sequence>